<dbReference type="OrthoDB" id="87732at2157"/>
<evidence type="ECO:0000313" key="6">
    <source>
        <dbReference type="EMBL" id="AUB55331.1"/>
    </source>
</evidence>
<organism evidence="7 9">
    <name type="scientific">Methanobacterium subterraneum</name>
    <dbReference type="NCBI Taxonomy" id="59277"/>
    <lineage>
        <taxon>Archaea</taxon>
        <taxon>Methanobacteriati</taxon>
        <taxon>Methanobacteriota</taxon>
        <taxon>Methanomada group</taxon>
        <taxon>Methanobacteria</taxon>
        <taxon>Methanobacteriales</taxon>
        <taxon>Methanobacteriaceae</taxon>
        <taxon>Methanobacterium</taxon>
    </lineage>
</organism>
<dbReference type="InterPro" id="IPR027417">
    <property type="entry name" value="P-loop_NTPase"/>
</dbReference>
<accession>A0A2H4VRV0</accession>
<dbReference type="KEGG" id="msub:BK009_09135"/>
<evidence type="ECO:0000256" key="3">
    <source>
        <dbReference type="ARBA" id="ARBA00022741"/>
    </source>
</evidence>
<dbReference type="RefSeq" id="WP_100905313.1">
    <property type="nucleotide sequence ID" value="NZ_CP017766.1"/>
</dbReference>
<evidence type="ECO:0000259" key="5">
    <source>
        <dbReference type="PROSITE" id="PS50893"/>
    </source>
</evidence>
<sequence length="307" mass="34490">MAEVLIDLKEIHRFYGDFEALKGISLKVEKGQIFGFLGPNGSGKTTTIKLILGLIKPSFGTVRVSGGDPYPNNHRNVRKNIGSMLELDGLYEKLTGLENVIFWAELFGINGLKAVKRAKKVIKLVEMSEWDNILVSKYSFGMRKRLALARALISDPDIIILDEPTVGVDPETRYIIRKMMKNLASQGKTVFFSSHDLEEIQKTCTHVAIIKKGKIISNGALNDVLAQFGKPKLFIRFESDFDTDSLGKKLEKMGYQIHVEGPLISLYPKNDLNIDDFSKYGIIDSWKVESSLEEVYLNLVTDKKAKT</sequence>
<gene>
    <name evidence="6" type="ORF">BK007_04425</name>
    <name evidence="7" type="ORF">BK009_09135</name>
    <name evidence="8" type="ORF">HG719_06225</name>
</gene>
<dbReference type="InterPro" id="IPR003439">
    <property type="entry name" value="ABC_transporter-like_ATP-bd"/>
</dbReference>
<comment type="similarity">
    <text evidence="1">Belongs to the ABC transporter superfamily.</text>
</comment>
<proteinExistence type="inferred from homology"/>
<dbReference type="GO" id="GO:0005524">
    <property type="term" value="F:ATP binding"/>
    <property type="evidence" value="ECO:0007669"/>
    <property type="project" value="UniProtKB-KW"/>
</dbReference>
<dbReference type="InterPro" id="IPR003593">
    <property type="entry name" value="AAA+_ATPase"/>
</dbReference>
<dbReference type="PANTHER" id="PTHR42711:SF5">
    <property type="entry name" value="ABC TRANSPORTER ATP-BINDING PROTEIN NATA"/>
    <property type="match status" value="1"/>
</dbReference>
<dbReference type="InterPro" id="IPR050763">
    <property type="entry name" value="ABC_transporter_ATP-binding"/>
</dbReference>
<dbReference type="PROSITE" id="PS00211">
    <property type="entry name" value="ABC_TRANSPORTER_1"/>
    <property type="match status" value="1"/>
</dbReference>
<dbReference type="PROSITE" id="PS50893">
    <property type="entry name" value="ABC_TRANSPORTER_2"/>
    <property type="match status" value="1"/>
</dbReference>
<dbReference type="PANTHER" id="PTHR42711">
    <property type="entry name" value="ABC TRANSPORTER ATP-BINDING PROTEIN"/>
    <property type="match status" value="1"/>
</dbReference>
<dbReference type="Proteomes" id="UP000232631">
    <property type="component" value="Chromosome"/>
</dbReference>
<dbReference type="Gene3D" id="3.40.50.300">
    <property type="entry name" value="P-loop containing nucleotide triphosphate hydrolases"/>
    <property type="match status" value="1"/>
</dbReference>
<dbReference type="AlphaFoldDB" id="A0A2H4VRV0"/>
<evidence type="ECO:0000313" key="7">
    <source>
        <dbReference type="EMBL" id="AUB60825.1"/>
    </source>
</evidence>
<keyword evidence="2" id="KW-0813">Transport</keyword>
<dbReference type="EMBL" id="JABBYL010000020">
    <property type="protein sequence ID" value="NMO09428.1"/>
    <property type="molecule type" value="Genomic_DNA"/>
</dbReference>
<reference evidence="8 11" key="2">
    <citation type="submission" date="2020-04" db="EMBL/GenBank/DDBJ databases">
        <title>Draft genome of Methanobacterium subterraneum isolated from animal feces.</title>
        <authorList>
            <person name="Ouboter H.T."/>
            <person name="Berger S."/>
            <person name="Gungor E."/>
            <person name="Jetten M.S.M."/>
            <person name="Welte C.U."/>
        </authorList>
    </citation>
    <scope>NUCLEOTIDE SEQUENCE [LARGE SCALE GENOMIC DNA]</scope>
    <source>
        <strain evidence="8">HO_2020</strain>
    </source>
</reference>
<dbReference type="Proteomes" id="UP000591058">
    <property type="component" value="Unassembled WGS sequence"/>
</dbReference>
<dbReference type="EMBL" id="CP017768">
    <property type="protein sequence ID" value="AUB60825.1"/>
    <property type="molecule type" value="Genomic_DNA"/>
</dbReference>
<dbReference type="GO" id="GO:0016887">
    <property type="term" value="F:ATP hydrolysis activity"/>
    <property type="evidence" value="ECO:0007669"/>
    <property type="project" value="InterPro"/>
</dbReference>
<evidence type="ECO:0000256" key="2">
    <source>
        <dbReference type="ARBA" id="ARBA00022448"/>
    </source>
</evidence>
<dbReference type="InterPro" id="IPR017871">
    <property type="entry name" value="ABC_transporter-like_CS"/>
</dbReference>
<dbReference type="EMBL" id="CP017766">
    <property type="protein sequence ID" value="AUB55331.1"/>
    <property type="molecule type" value="Genomic_DNA"/>
</dbReference>
<dbReference type="SUPFAM" id="SSF52540">
    <property type="entry name" value="P-loop containing nucleoside triphosphate hydrolases"/>
    <property type="match status" value="1"/>
</dbReference>
<evidence type="ECO:0000313" key="11">
    <source>
        <dbReference type="Proteomes" id="UP000591058"/>
    </source>
</evidence>
<dbReference type="Pfam" id="PF00005">
    <property type="entry name" value="ABC_tran"/>
    <property type="match status" value="1"/>
</dbReference>
<dbReference type="GeneID" id="35123312"/>
<dbReference type="SMART" id="SM00382">
    <property type="entry name" value="AAA"/>
    <property type="match status" value="1"/>
</dbReference>
<dbReference type="CDD" id="cd03230">
    <property type="entry name" value="ABC_DR_subfamily_A"/>
    <property type="match status" value="1"/>
</dbReference>
<evidence type="ECO:0000313" key="8">
    <source>
        <dbReference type="EMBL" id="NMO09428.1"/>
    </source>
</evidence>
<keyword evidence="9" id="KW-1185">Reference proteome</keyword>
<evidence type="ECO:0000313" key="10">
    <source>
        <dbReference type="Proteomes" id="UP000232806"/>
    </source>
</evidence>
<protein>
    <submittedName>
        <fullName evidence="8">ABC transporter ATP-binding protein</fullName>
    </submittedName>
</protein>
<keyword evidence="3" id="KW-0547">Nucleotide-binding</keyword>
<evidence type="ECO:0000256" key="1">
    <source>
        <dbReference type="ARBA" id="ARBA00005417"/>
    </source>
</evidence>
<name>A0A2H4VRV0_9EURY</name>
<keyword evidence="4 8" id="KW-0067">ATP-binding</keyword>
<reference evidence="9 10" key="1">
    <citation type="submission" date="2016-10" db="EMBL/GenBank/DDBJ databases">
        <title>Comparative genomics between deep and shallow subseafloor isolates.</title>
        <authorList>
            <person name="Ishii S."/>
            <person name="Miller J.R."/>
            <person name="Sutton G."/>
            <person name="Suzuki S."/>
            <person name="Methe B."/>
            <person name="Inagaki F."/>
            <person name="Imachi H."/>
        </authorList>
    </citation>
    <scope>NUCLEOTIDE SEQUENCE [LARGE SCALE GENOMIC DNA]</scope>
    <source>
        <strain evidence="7 9">A8p</strain>
        <strain evidence="6 10">MO-MB1</strain>
    </source>
</reference>
<evidence type="ECO:0000313" key="9">
    <source>
        <dbReference type="Proteomes" id="UP000232631"/>
    </source>
</evidence>
<evidence type="ECO:0000256" key="4">
    <source>
        <dbReference type="ARBA" id="ARBA00022840"/>
    </source>
</evidence>
<accession>A0A2H4VB76</accession>
<feature type="domain" description="ABC transporter" evidence="5">
    <location>
        <begin position="6"/>
        <end position="237"/>
    </location>
</feature>
<dbReference type="Proteomes" id="UP000232806">
    <property type="component" value="Chromosome"/>
</dbReference>